<keyword evidence="4" id="KW-1185">Reference proteome</keyword>
<sequence length="379" mass="43548">MKKVLLVTTVSGFIPQFEMNNVKYLQSKGFEIHYATNYNMVSYGTDNSRLDNTGIIRHQIDFVRSPFSIKNIKVYKSLCNLICEEKFDLIHCHTPMGGAMARLAGRAARKSGTKIIYTAHGFHFFKGASFLNWMIYYPVERVLSYFTDVQITINQEDYQRAQNFHARRIEYVPGVGIDSTKLMKKEISDKNEFRKELGILKDSVCILSVGELIPRKNHATIIKALKGLNDKRITYLICGHGDLEEKLKHLVIELNLEKQVRFLGYRQDVAKIYEVCDIFAFPSFQEGLSVALMEAMAKGLSVVTSKVRGNQDLIENEKGGYTLAPTDVKGFRHAIEILVNDEKLRRKMGEYNQDQVVKYDIQNVKKRMKEIYNKELSLT</sequence>
<dbReference type="SUPFAM" id="SSF53756">
    <property type="entry name" value="UDP-Glycosyltransferase/glycogen phosphorylase"/>
    <property type="match status" value="1"/>
</dbReference>
<dbReference type="PANTHER" id="PTHR45947">
    <property type="entry name" value="SULFOQUINOVOSYL TRANSFERASE SQD2"/>
    <property type="match status" value="1"/>
</dbReference>
<evidence type="ECO:0000313" key="4">
    <source>
        <dbReference type="Proteomes" id="UP000255036"/>
    </source>
</evidence>
<dbReference type="InterPro" id="IPR028098">
    <property type="entry name" value="Glyco_trans_4-like_N"/>
</dbReference>
<feature type="domain" description="Glycosyltransferase subfamily 4-like N-terminal" evidence="2">
    <location>
        <begin position="4"/>
        <end position="147"/>
    </location>
</feature>
<gene>
    <name evidence="3" type="ORF">DWV06_16315</name>
</gene>
<evidence type="ECO:0000313" key="3">
    <source>
        <dbReference type="EMBL" id="RDU22093.1"/>
    </source>
</evidence>
<dbReference type="Pfam" id="PF00534">
    <property type="entry name" value="Glycos_transf_1"/>
    <property type="match status" value="1"/>
</dbReference>
<evidence type="ECO:0000259" key="1">
    <source>
        <dbReference type="Pfam" id="PF00534"/>
    </source>
</evidence>
<dbReference type="CDD" id="cd03808">
    <property type="entry name" value="GT4_CapM-like"/>
    <property type="match status" value="1"/>
</dbReference>
<name>A0A371AR92_9FIRM</name>
<comment type="caution">
    <text evidence="3">The sequence shown here is derived from an EMBL/GenBank/DDBJ whole genome shotgun (WGS) entry which is preliminary data.</text>
</comment>
<reference evidence="3 4" key="1">
    <citation type="submission" date="2018-07" db="EMBL/GenBank/DDBJ databases">
        <title>Anaerosacharophilus polymeroproducens gen. nov. sp. nov., an anaerobic bacterium isolated from salt field.</title>
        <authorList>
            <person name="Kim W."/>
            <person name="Yang S.-H."/>
            <person name="Oh J."/>
            <person name="Lee J.-H."/>
            <person name="Kwon K.K."/>
        </authorList>
    </citation>
    <scope>NUCLEOTIDE SEQUENCE [LARGE SCALE GENOMIC DNA]</scope>
    <source>
        <strain evidence="3 4">MCWD5</strain>
    </source>
</reference>
<proteinExistence type="predicted"/>
<protein>
    <submittedName>
        <fullName evidence="3">Glycosyltransferase family 1 protein</fullName>
    </submittedName>
</protein>
<organism evidence="3 4">
    <name type="scientific">Anaerosacchariphilus polymeriproducens</name>
    <dbReference type="NCBI Taxonomy" id="1812858"/>
    <lineage>
        <taxon>Bacteria</taxon>
        <taxon>Bacillati</taxon>
        <taxon>Bacillota</taxon>
        <taxon>Clostridia</taxon>
        <taxon>Lachnospirales</taxon>
        <taxon>Lachnospiraceae</taxon>
        <taxon>Anaerosacchariphilus</taxon>
    </lineage>
</organism>
<dbReference type="Proteomes" id="UP000255036">
    <property type="component" value="Unassembled WGS sequence"/>
</dbReference>
<feature type="domain" description="Glycosyl transferase family 1" evidence="1">
    <location>
        <begin position="189"/>
        <end position="353"/>
    </location>
</feature>
<dbReference type="PANTHER" id="PTHR45947:SF3">
    <property type="entry name" value="SULFOQUINOVOSYL TRANSFERASE SQD2"/>
    <property type="match status" value="1"/>
</dbReference>
<dbReference type="InterPro" id="IPR001296">
    <property type="entry name" value="Glyco_trans_1"/>
</dbReference>
<dbReference type="InterPro" id="IPR050194">
    <property type="entry name" value="Glycosyltransferase_grp1"/>
</dbReference>
<dbReference type="Gene3D" id="3.40.50.2000">
    <property type="entry name" value="Glycogen Phosphorylase B"/>
    <property type="match status" value="2"/>
</dbReference>
<dbReference type="RefSeq" id="WP_115483260.1">
    <property type="nucleotide sequence ID" value="NZ_QRCT01000050.1"/>
</dbReference>
<keyword evidence="3" id="KW-0808">Transferase</keyword>
<dbReference type="OrthoDB" id="9806653at2"/>
<evidence type="ECO:0000259" key="2">
    <source>
        <dbReference type="Pfam" id="PF13477"/>
    </source>
</evidence>
<dbReference type="GO" id="GO:0016757">
    <property type="term" value="F:glycosyltransferase activity"/>
    <property type="evidence" value="ECO:0007669"/>
    <property type="project" value="InterPro"/>
</dbReference>
<dbReference type="EMBL" id="QRCT01000050">
    <property type="protein sequence ID" value="RDU22093.1"/>
    <property type="molecule type" value="Genomic_DNA"/>
</dbReference>
<dbReference type="Pfam" id="PF13477">
    <property type="entry name" value="Glyco_trans_4_2"/>
    <property type="match status" value="1"/>
</dbReference>
<accession>A0A371AR92</accession>
<dbReference type="AlphaFoldDB" id="A0A371AR92"/>